<keyword evidence="3" id="KW-1185">Reference proteome</keyword>
<dbReference type="GO" id="GO:0006352">
    <property type="term" value="P:DNA-templated transcription initiation"/>
    <property type="evidence" value="ECO:0007669"/>
    <property type="project" value="InterPro"/>
</dbReference>
<gene>
    <name evidence="2" type="ORF">D7V21_07760</name>
</gene>
<dbReference type="InterPro" id="IPR013324">
    <property type="entry name" value="RNA_pol_sigma_r3/r4-like"/>
</dbReference>
<dbReference type="Proteomes" id="UP000269001">
    <property type="component" value="Unassembled WGS sequence"/>
</dbReference>
<protein>
    <submittedName>
        <fullName evidence="2">RNA polymerase sigma factor</fullName>
    </submittedName>
</protein>
<dbReference type="InterPro" id="IPR013249">
    <property type="entry name" value="RNA_pol_sigma70_r4_t2"/>
</dbReference>
<dbReference type="GO" id="GO:0003677">
    <property type="term" value="F:DNA binding"/>
    <property type="evidence" value="ECO:0007669"/>
    <property type="project" value="InterPro"/>
</dbReference>
<evidence type="ECO:0000259" key="1">
    <source>
        <dbReference type="Pfam" id="PF08281"/>
    </source>
</evidence>
<sequence>MAFFKKMSMHVAIDFYRKEQTRKKIIDTDVTLTEIEQPLAPELTSPELAVAKTQREQIILKAIYQLPPCCQDIFILAQLYHFSQQQISNQLNISRGMVARHLARAYRDLLPVLLAESHG</sequence>
<accession>A0A3A8ELC5</accession>
<comment type="caution">
    <text evidence="2">The sequence shown here is derived from an EMBL/GenBank/DDBJ whole genome shotgun (WGS) entry which is preliminary data.</text>
</comment>
<dbReference type="InterPro" id="IPR014284">
    <property type="entry name" value="RNA_pol_sigma-70_dom"/>
</dbReference>
<proteinExistence type="predicted"/>
<feature type="domain" description="RNA polymerase sigma factor 70 region 4 type 2" evidence="1">
    <location>
        <begin position="57"/>
        <end position="109"/>
    </location>
</feature>
<dbReference type="SUPFAM" id="SSF88659">
    <property type="entry name" value="Sigma3 and sigma4 domains of RNA polymerase sigma factors"/>
    <property type="match status" value="1"/>
</dbReference>
<dbReference type="AlphaFoldDB" id="A0A3A8ELC5"/>
<organism evidence="2 3">
    <name type="scientific">Acinetobacter guerrae</name>
    <dbReference type="NCBI Taxonomy" id="1843371"/>
    <lineage>
        <taxon>Bacteria</taxon>
        <taxon>Pseudomonadati</taxon>
        <taxon>Pseudomonadota</taxon>
        <taxon>Gammaproteobacteria</taxon>
        <taxon>Moraxellales</taxon>
        <taxon>Moraxellaceae</taxon>
        <taxon>Acinetobacter</taxon>
    </lineage>
</organism>
<name>A0A3A8ELC5_9GAMM</name>
<dbReference type="Gene3D" id="1.10.10.10">
    <property type="entry name" value="Winged helix-like DNA-binding domain superfamily/Winged helix DNA-binding domain"/>
    <property type="match status" value="1"/>
</dbReference>
<evidence type="ECO:0000313" key="3">
    <source>
        <dbReference type="Proteomes" id="UP000269001"/>
    </source>
</evidence>
<dbReference type="EMBL" id="RAXU01000007">
    <property type="protein sequence ID" value="RKG34286.1"/>
    <property type="molecule type" value="Genomic_DNA"/>
</dbReference>
<dbReference type="NCBIfam" id="TIGR02937">
    <property type="entry name" value="sigma70-ECF"/>
    <property type="match status" value="1"/>
</dbReference>
<evidence type="ECO:0000313" key="2">
    <source>
        <dbReference type="EMBL" id="RKG34286.1"/>
    </source>
</evidence>
<reference evidence="2 3" key="1">
    <citation type="submission" date="2018-09" db="EMBL/GenBank/DDBJ databases">
        <title>The draft genome of Acinetobacter spp. strains.</title>
        <authorList>
            <person name="Qin J."/>
            <person name="Feng Y."/>
            <person name="Zong Z."/>
        </authorList>
    </citation>
    <scope>NUCLEOTIDE SEQUENCE [LARGE SCALE GENOMIC DNA]</scope>
    <source>
        <strain evidence="2 3">WCHAc060096</strain>
    </source>
</reference>
<dbReference type="GO" id="GO:0016987">
    <property type="term" value="F:sigma factor activity"/>
    <property type="evidence" value="ECO:0007669"/>
    <property type="project" value="InterPro"/>
</dbReference>
<dbReference type="Pfam" id="PF08281">
    <property type="entry name" value="Sigma70_r4_2"/>
    <property type="match status" value="1"/>
</dbReference>
<dbReference type="InterPro" id="IPR036388">
    <property type="entry name" value="WH-like_DNA-bd_sf"/>
</dbReference>